<evidence type="ECO:0000313" key="2">
    <source>
        <dbReference type="Proteomes" id="UP000054558"/>
    </source>
</evidence>
<keyword evidence="2" id="KW-1185">Reference proteome</keyword>
<name>A0A1Y1HKJ4_KLENI</name>
<dbReference type="Gene3D" id="3.80.10.10">
    <property type="entry name" value="Ribonuclease Inhibitor"/>
    <property type="match status" value="1"/>
</dbReference>
<dbReference type="InterPro" id="IPR032675">
    <property type="entry name" value="LRR_dom_sf"/>
</dbReference>
<organism evidence="1 2">
    <name type="scientific">Klebsormidium nitens</name>
    <name type="common">Green alga</name>
    <name type="synonym">Ulothrix nitens</name>
    <dbReference type="NCBI Taxonomy" id="105231"/>
    <lineage>
        <taxon>Eukaryota</taxon>
        <taxon>Viridiplantae</taxon>
        <taxon>Streptophyta</taxon>
        <taxon>Klebsormidiophyceae</taxon>
        <taxon>Klebsormidiales</taxon>
        <taxon>Klebsormidiaceae</taxon>
        <taxon>Klebsormidium</taxon>
    </lineage>
</organism>
<evidence type="ECO:0008006" key="3">
    <source>
        <dbReference type="Google" id="ProtNLM"/>
    </source>
</evidence>
<accession>A0A1Y1HKJ4</accession>
<reference evidence="1 2" key="1">
    <citation type="journal article" date="2014" name="Nat. Commun.">
        <title>Klebsormidium flaccidum genome reveals primary factors for plant terrestrial adaptation.</title>
        <authorList>
            <person name="Hori K."/>
            <person name="Maruyama F."/>
            <person name="Fujisawa T."/>
            <person name="Togashi T."/>
            <person name="Yamamoto N."/>
            <person name="Seo M."/>
            <person name="Sato S."/>
            <person name="Yamada T."/>
            <person name="Mori H."/>
            <person name="Tajima N."/>
            <person name="Moriyama T."/>
            <person name="Ikeuchi M."/>
            <person name="Watanabe M."/>
            <person name="Wada H."/>
            <person name="Kobayashi K."/>
            <person name="Saito M."/>
            <person name="Masuda T."/>
            <person name="Sasaki-Sekimoto Y."/>
            <person name="Mashiguchi K."/>
            <person name="Awai K."/>
            <person name="Shimojima M."/>
            <person name="Masuda S."/>
            <person name="Iwai M."/>
            <person name="Nobusawa T."/>
            <person name="Narise T."/>
            <person name="Kondo S."/>
            <person name="Saito H."/>
            <person name="Sato R."/>
            <person name="Murakawa M."/>
            <person name="Ihara Y."/>
            <person name="Oshima-Yamada Y."/>
            <person name="Ohtaka K."/>
            <person name="Satoh M."/>
            <person name="Sonobe K."/>
            <person name="Ishii M."/>
            <person name="Ohtani R."/>
            <person name="Kanamori-Sato M."/>
            <person name="Honoki R."/>
            <person name="Miyazaki D."/>
            <person name="Mochizuki H."/>
            <person name="Umetsu J."/>
            <person name="Higashi K."/>
            <person name="Shibata D."/>
            <person name="Kamiya Y."/>
            <person name="Sato N."/>
            <person name="Nakamura Y."/>
            <person name="Tabata S."/>
            <person name="Ida S."/>
            <person name="Kurokawa K."/>
            <person name="Ohta H."/>
        </authorList>
    </citation>
    <scope>NUCLEOTIDE SEQUENCE [LARGE SCALE GENOMIC DNA]</scope>
    <source>
        <strain evidence="1 2">NIES-2285</strain>
    </source>
</reference>
<dbReference type="AlphaFoldDB" id="A0A1Y1HKJ4"/>
<evidence type="ECO:0000313" key="1">
    <source>
        <dbReference type="EMBL" id="GAQ78473.1"/>
    </source>
</evidence>
<dbReference type="Proteomes" id="UP000054558">
    <property type="component" value="Unassembled WGS sequence"/>
</dbReference>
<dbReference type="SUPFAM" id="SSF52047">
    <property type="entry name" value="RNI-like"/>
    <property type="match status" value="1"/>
</dbReference>
<sequence>MITEKVRQSCAKSFQALEQTSKGLRDSARRCTKTLVVTPLKRARGLSACERGTADGELIDGALPVNLKLPKEILVEELSLRAGLIKLVITDTSYRSEEEHCNFSFLRILTEVPWEDVEIEGTSCGQRCRTSCRTTWEDEYPKKIVSACATGLKRLVITGFHFRFERTVFSFLERFPKLEALTLEGLSMARHDLDYDFVVKHEHLASLNIAGLYCPYLGVGVFLTPEYQPDVDFPFALVSANLPSLRHLSATVYDAGSRMSSRRMCPSPLLVNIPGFTFPNTLRVLELYWRHFSYVDFRPASLYEMLEKDCPQLQELHVRMDTPSSKNAKERTLKWVSEQEKPLEGCPELRELTFEMSENGGKWECVKTLRRICRLRNPGFV</sequence>
<dbReference type="EMBL" id="DF236962">
    <property type="protein sequence ID" value="GAQ78473.1"/>
    <property type="molecule type" value="Genomic_DNA"/>
</dbReference>
<gene>
    <name evidence="1" type="ORF">KFL_000130560</name>
</gene>
<proteinExistence type="predicted"/>
<protein>
    <recommendedName>
        <fullName evidence="3">FBD domain-containing protein</fullName>
    </recommendedName>
</protein>